<reference evidence="1 2" key="1">
    <citation type="submission" date="2016-10" db="EMBL/GenBank/DDBJ databases">
        <authorList>
            <person name="de Groot N.N."/>
        </authorList>
    </citation>
    <scope>NUCLEOTIDE SEQUENCE [LARGE SCALE GENOMIC DNA]</scope>
    <source>
        <strain evidence="1 2">DSM 29433</strain>
    </source>
</reference>
<dbReference type="AlphaFoldDB" id="A0A1I6LNC6"/>
<dbReference type="OrthoDB" id="7834384at2"/>
<dbReference type="EMBL" id="FOZM01000001">
    <property type="protein sequence ID" value="SFS05004.1"/>
    <property type="molecule type" value="Genomic_DNA"/>
</dbReference>
<dbReference type="RefSeq" id="WP_131802538.1">
    <property type="nucleotide sequence ID" value="NZ_FOZM01000001.1"/>
</dbReference>
<keyword evidence="2" id="KW-1185">Reference proteome</keyword>
<dbReference type="Proteomes" id="UP000198926">
    <property type="component" value="Unassembled WGS sequence"/>
</dbReference>
<evidence type="ECO:0008006" key="3">
    <source>
        <dbReference type="Google" id="ProtNLM"/>
    </source>
</evidence>
<proteinExistence type="predicted"/>
<gene>
    <name evidence="1" type="ORF">SAMN05444714_0737</name>
</gene>
<evidence type="ECO:0000313" key="1">
    <source>
        <dbReference type="EMBL" id="SFS05004.1"/>
    </source>
</evidence>
<name>A0A1I6LNC6_9RHOB</name>
<sequence length="203" mass="21901">MVNASDLIGQHVEHASETAITGTVRDILFSENLRDVLFFLVETKSEDATAPLLFSPSMLDRRENDGMVTAAHPDDLRQQVAATAPRAALPLDVSDLPSTLIGPFGNTISPMMMAALFNSRSKADRPPLPGGEAMGLWLTELKDTPLRAHVGEVGKIVDVILSDAMDIVEQLSIERAGEDPVVLPHGAVRSWRSADDQLLLGLN</sequence>
<accession>A0A1I6LNC6</accession>
<dbReference type="STRING" id="1123755.SAMN05444714_0737"/>
<protein>
    <recommendedName>
        <fullName evidence="3">PRC-barrel domain-containing protein</fullName>
    </recommendedName>
</protein>
<organism evidence="1 2">
    <name type="scientific">Yoonia litorea</name>
    <dbReference type="NCBI Taxonomy" id="1123755"/>
    <lineage>
        <taxon>Bacteria</taxon>
        <taxon>Pseudomonadati</taxon>
        <taxon>Pseudomonadota</taxon>
        <taxon>Alphaproteobacteria</taxon>
        <taxon>Rhodobacterales</taxon>
        <taxon>Paracoccaceae</taxon>
        <taxon>Yoonia</taxon>
    </lineage>
</organism>
<evidence type="ECO:0000313" key="2">
    <source>
        <dbReference type="Proteomes" id="UP000198926"/>
    </source>
</evidence>